<evidence type="ECO:0000313" key="2">
    <source>
        <dbReference type="Proteomes" id="UP001590951"/>
    </source>
</evidence>
<comment type="caution">
    <text evidence="1">The sequence shown here is derived from an EMBL/GenBank/DDBJ whole genome shotgun (WGS) entry which is preliminary data.</text>
</comment>
<sequence length="85" mass="9369">MGDAGVPKVMEVNPIPGIIPDWSDLSLIAVNNGVPYHELLKQIIDSTLERTKKGSMCQATNPSNEKAAGIPLARHERWESFNLRT</sequence>
<evidence type="ECO:0000313" key="1">
    <source>
        <dbReference type="EMBL" id="KAL2050058.1"/>
    </source>
</evidence>
<dbReference type="EMBL" id="JBHFEH010000053">
    <property type="protein sequence ID" value="KAL2050058.1"/>
    <property type="molecule type" value="Genomic_DNA"/>
</dbReference>
<organism evidence="1 2">
    <name type="scientific">Lepraria finkii</name>
    <dbReference type="NCBI Taxonomy" id="1340010"/>
    <lineage>
        <taxon>Eukaryota</taxon>
        <taxon>Fungi</taxon>
        <taxon>Dikarya</taxon>
        <taxon>Ascomycota</taxon>
        <taxon>Pezizomycotina</taxon>
        <taxon>Lecanoromycetes</taxon>
        <taxon>OSLEUM clade</taxon>
        <taxon>Lecanoromycetidae</taxon>
        <taxon>Lecanorales</taxon>
        <taxon>Lecanorineae</taxon>
        <taxon>Stereocaulaceae</taxon>
        <taxon>Lepraria</taxon>
    </lineage>
</organism>
<protein>
    <submittedName>
        <fullName evidence="1">Uncharacterized protein</fullName>
    </submittedName>
</protein>
<dbReference type="Proteomes" id="UP001590951">
    <property type="component" value="Unassembled WGS sequence"/>
</dbReference>
<keyword evidence="2" id="KW-1185">Reference proteome</keyword>
<dbReference type="Gene3D" id="3.30.470.20">
    <property type="entry name" value="ATP-grasp fold, B domain"/>
    <property type="match status" value="1"/>
</dbReference>
<accession>A0ABR4AY44</accession>
<name>A0ABR4AY44_9LECA</name>
<proteinExistence type="predicted"/>
<reference evidence="1 2" key="1">
    <citation type="submission" date="2024-09" db="EMBL/GenBank/DDBJ databases">
        <title>Rethinking Asexuality: The Enigmatic Case of Functional Sexual Genes in Lepraria (Stereocaulaceae).</title>
        <authorList>
            <person name="Doellman M."/>
            <person name="Sun Y."/>
            <person name="Barcenas-Pena A."/>
            <person name="Lumbsch H.T."/>
            <person name="Grewe F."/>
        </authorList>
    </citation>
    <scope>NUCLEOTIDE SEQUENCE [LARGE SCALE GENOMIC DNA]</scope>
    <source>
        <strain evidence="1 2">Grewe 0041</strain>
    </source>
</reference>
<gene>
    <name evidence="1" type="ORF">ABVK25_009666</name>
</gene>